<protein>
    <submittedName>
        <fullName evidence="1">XRE family transcriptional regulator</fullName>
    </submittedName>
</protein>
<dbReference type="InterPro" id="IPR001387">
    <property type="entry name" value="Cro/C1-type_HTH"/>
</dbReference>
<dbReference type="Pfam" id="PF01381">
    <property type="entry name" value="HTH_3"/>
    <property type="match status" value="1"/>
</dbReference>
<keyword evidence="2" id="KW-1185">Reference proteome</keyword>
<dbReference type="SMART" id="SM00530">
    <property type="entry name" value="HTH_XRE"/>
    <property type="match status" value="1"/>
</dbReference>
<reference evidence="1 2" key="1">
    <citation type="submission" date="2018-01" db="EMBL/GenBank/DDBJ databases">
        <title>Complete genome sequence of Bacteriovorax stolpii DSM12778.</title>
        <authorList>
            <person name="Tang B."/>
            <person name="Chang J."/>
        </authorList>
    </citation>
    <scope>NUCLEOTIDE SEQUENCE [LARGE SCALE GENOMIC DNA]</scope>
    <source>
        <strain evidence="1 2">DSM 12778</strain>
    </source>
</reference>
<sequence>MTTKKNETLSLGGFLKAHRQGEELSQTEFAKFLGISKQRLCDLEKDKSNVSIKLCITLAKKIGVPPEWLAKLSIQHQLRKENLKLKIQ</sequence>
<dbReference type="AlphaFoldDB" id="A0A2K9NP78"/>
<dbReference type="EMBL" id="CP025704">
    <property type="protein sequence ID" value="AUN97307.1"/>
    <property type="molecule type" value="Genomic_DNA"/>
</dbReference>
<dbReference type="PROSITE" id="PS50943">
    <property type="entry name" value="HTH_CROC1"/>
    <property type="match status" value="1"/>
</dbReference>
<evidence type="ECO:0000313" key="2">
    <source>
        <dbReference type="Proteomes" id="UP000235584"/>
    </source>
</evidence>
<dbReference type="RefSeq" id="WP_102242602.1">
    <property type="nucleotide sequence ID" value="NZ_CP025704.1"/>
</dbReference>
<dbReference type="KEGG" id="bsto:C0V70_04105"/>
<dbReference type="Proteomes" id="UP000235584">
    <property type="component" value="Chromosome"/>
</dbReference>
<accession>A0A2K9NP78</accession>
<name>A0A2K9NP78_BACTC</name>
<organism evidence="1 2">
    <name type="scientific">Bacteriovorax stolpii</name>
    <name type="common">Bdellovibrio stolpii</name>
    <dbReference type="NCBI Taxonomy" id="960"/>
    <lineage>
        <taxon>Bacteria</taxon>
        <taxon>Pseudomonadati</taxon>
        <taxon>Bdellovibrionota</taxon>
        <taxon>Bacteriovoracia</taxon>
        <taxon>Bacteriovoracales</taxon>
        <taxon>Bacteriovoracaceae</taxon>
        <taxon>Bacteriovorax</taxon>
    </lineage>
</organism>
<dbReference type="CDD" id="cd00093">
    <property type="entry name" value="HTH_XRE"/>
    <property type="match status" value="1"/>
</dbReference>
<dbReference type="OrthoDB" id="9342826at2"/>
<dbReference type="InterPro" id="IPR010982">
    <property type="entry name" value="Lambda_DNA-bd_dom_sf"/>
</dbReference>
<evidence type="ECO:0000313" key="1">
    <source>
        <dbReference type="EMBL" id="AUN97307.1"/>
    </source>
</evidence>
<dbReference type="GO" id="GO:0003677">
    <property type="term" value="F:DNA binding"/>
    <property type="evidence" value="ECO:0007669"/>
    <property type="project" value="InterPro"/>
</dbReference>
<dbReference type="SUPFAM" id="SSF47413">
    <property type="entry name" value="lambda repressor-like DNA-binding domains"/>
    <property type="match status" value="1"/>
</dbReference>
<dbReference type="Gene3D" id="1.10.260.40">
    <property type="entry name" value="lambda repressor-like DNA-binding domains"/>
    <property type="match status" value="1"/>
</dbReference>
<proteinExistence type="predicted"/>
<gene>
    <name evidence="1" type="ORF">C0V70_04105</name>
</gene>